<reference evidence="1" key="1">
    <citation type="journal article" date="2019" name="bioRxiv">
        <title>The Genome of the Zebra Mussel, Dreissena polymorpha: A Resource for Invasive Species Research.</title>
        <authorList>
            <person name="McCartney M.A."/>
            <person name="Auch B."/>
            <person name="Kono T."/>
            <person name="Mallez S."/>
            <person name="Zhang Y."/>
            <person name="Obille A."/>
            <person name="Becker A."/>
            <person name="Abrahante J.E."/>
            <person name="Garbe J."/>
            <person name="Badalamenti J.P."/>
            <person name="Herman A."/>
            <person name="Mangelson H."/>
            <person name="Liachko I."/>
            <person name="Sullivan S."/>
            <person name="Sone E.D."/>
            <person name="Koren S."/>
            <person name="Silverstein K.A.T."/>
            <person name="Beckman K.B."/>
            <person name="Gohl D.M."/>
        </authorList>
    </citation>
    <scope>NUCLEOTIDE SEQUENCE</scope>
    <source>
        <strain evidence="1">Duluth1</strain>
        <tissue evidence="1">Whole animal</tissue>
    </source>
</reference>
<organism evidence="1 2">
    <name type="scientific">Dreissena polymorpha</name>
    <name type="common">Zebra mussel</name>
    <name type="synonym">Mytilus polymorpha</name>
    <dbReference type="NCBI Taxonomy" id="45954"/>
    <lineage>
        <taxon>Eukaryota</taxon>
        <taxon>Metazoa</taxon>
        <taxon>Spiralia</taxon>
        <taxon>Lophotrochozoa</taxon>
        <taxon>Mollusca</taxon>
        <taxon>Bivalvia</taxon>
        <taxon>Autobranchia</taxon>
        <taxon>Heteroconchia</taxon>
        <taxon>Euheterodonta</taxon>
        <taxon>Imparidentia</taxon>
        <taxon>Neoheterodontei</taxon>
        <taxon>Myida</taxon>
        <taxon>Dreissenoidea</taxon>
        <taxon>Dreissenidae</taxon>
        <taxon>Dreissena</taxon>
    </lineage>
</organism>
<dbReference type="EMBL" id="JAIWYP010000006">
    <property type="protein sequence ID" value="KAH3805476.1"/>
    <property type="molecule type" value="Genomic_DNA"/>
</dbReference>
<sequence>MDRLMVLGWSVISPAFLISISTLRRSILRAATLTCCTPSISQSLVFTLSSRGTI</sequence>
<dbReference type="AlphaFoldDB" id="A0A9D4JA38"/>
<protein>
    <submittedName>
        <fullName evidence="1">Uncharacterized protein</fullName>
    </submittedName>
</protein>
<dbReference type="Proteomes" id="UP000828390">
    <property type="component" value="Unassembled WGS sequence"/>
</dbReference>
<evidence type="ECO:0000313" key="2">
    <source>
        <dbReference type="Proteomes" id="UP000828390"/>
    </source>
</evidence>
<name>A0A9D4JA38_DREPO</name>
<reference evidence="1" key="2">
    <citation type="submission" date="2020-11" db="EMBL/GenBank/DDBJ databases">
        <authorList>
            <person name="McCartney M.A."/>
            <person name="Auch B."/>
            <person name="Kono T."/>
            <person name="Mallez S."/>
            <person name="Becker A."/>
            <person name="Gohl D.M."/>
            <person name="Silverstein K.A.T."/>
            <person name="Koren S."/>
            <person name="Bechman K.B."/>
            <person name="Herman A."/>
            <person name="Abrahante J.E."/>
            <person name="Garbe J."/>
        </authorList>
    </citation>
    <scope>NUCLEOTIDE SEQUENCE</scope>
    <source>
        <strain evidence="1">Duluth1</strain>
        <tissue evidence="1">Whole animal</tissue>
    </source>
</reference>
<proteinExistence type="predicted"/>
<comment type="caution">
    <text evidence="1">The sequence shown here is derived from an EMBL/GenBank/DDBJ whole genome shotgun (WGS) entry which is preliminary data.</text>
</comment>
<evidence type="ECO:0000313" key="1">
    <source>
        <dbReference type="EMBL" id="KAH3805476.1"/>
    </source>
</evidence>
<gene>
    <name evidence="1" type="ORF">DPMN_133779</name>
</gene>
<keyword evidence="2" id="KW-1185">Reference proteome</keyword>
<accession>A0A9D4JA38</accession>